<dbReference type="AlphaFoldDB" id="F5RH80"/>
<organism evidence="7 8">
    <name type="scientific">Methyloversatilis universalis (strain ATCC BAA-1314 / DSM 25237 / JCM 13912 / CCUG 52030 / FAM5)</name>
    <dbReference type="NCBI Taxonomy" id="1000565"/>
    <lineage>
        <taxon>Bacteria</taxon>
        <taxon>Pseudomonadati</taxon>
        <taxon>Pseudomonadota</taxon>
        <taxon>Betaproteobacteria</taxon>
        <taxon>Nitrosomonadales</taxon>
        <taxon>Sterolibacteriaceae</taxon>
        <taxon>Methyloversatilis</taxon>
    </lineage>
</organism>
<reference evidence="7 8" key="1">
    <citation type="journal article" date="2011" name="J. Bacteriol.">
        <title>Genome sequence of Methyloversatilis universalis FAM5T, a methylotrophic representative of the order Rhodocyclales.</title>
        <authorList>
            <person name="Kittichotirat W."/>
            <person name="Good N.M."/>
            <person name="Hall R."/>
            <person name="Bringel F."/>
            <person name="Lajus A."/>
            <person name="Medigue C."/>
            <person name="Smalley N.E."/>
            <person name="Beck D."/>
            <person name="Bumgarner R."/>
            <person name="Vuilleumier S."/>
            <person name="Kalyuzhnaya M.G."/>
        </authorList>
    </citation>
    <scope>NUCLEOTIDE SEQUENCE [LARGE SCALE GENOMIC DNA]</scope>
    <source>
        <strain evidence="8">ATCC BAA-1314 / JCM 13912 / FAM5</strain>
    </source>
</reference>
<dbReference type="InterPro" id="IPR013686">
    <property type="entry name" value="Polypept-transport_assoc_ShlB"/>
</dbReference>
<dbReference type="PANTHER" id="PTHR34597">
    <property type="entry name" value="SLR1661 PROTEIN"/>
    <property type="match status" value="1"/>
</dbReference>
<sequence>MKVSLARLLLACVPLLAQAEESAEGPRFEVRAYSLSGGTVFRPSEVDALLAPYTGGEVGFSQIEAARTALQAAYHSRGFGAAQVSIPEQELSGGTVILEVLEPRLTEITLQGAKHHDEANIRRSLPGLIDGGMPNTTDVARQLSLANENSSKQTDVTFKSGRKPGEIGATISVADDNPVRRFVTVDNSGTPSTGTHRVAVGLQHANLFNRDHVATFQYTTSLEQPADVTIFGLGYRIPLYESGNSIDLVAGYSNVNSGQVQVLNSTASVSGAGRIFSARYNWHLPREGELSQRISLAADWRDFDSSFVVANTNTSLVPRVITHPISLSWYGNWRNDLREAGLNVSFARNLPGGEHGGSTAFDASRNGASPRFSVLRAGGSWLQLLPRDWRVRLQAQAQYTTDELVAGEQFGIGGADSVRGLRERVLADDKGWRLSADLETSAWLHDTWVMRGVLFADAAHIYRVRPLASEDVSNGVFSAGVGLRVNFSTWLAGRIDYAQLIDGAGRYDSGSHRVHASFSVNF</sequence>
<dbReference type="GO" id="GO:0098046">
    <property type="term" value="C:type V protein secretion system complex"/>
    <property type="evidence" value="ECO:0007669"/>
    <property type="project" value="TreeGrafter"/>
</dbReference>
<dbReference type="eggNOG" id="COG2831">
    <property type="taxonomic scope" value="Bacteria"/>
</dbReference>
<evidence type="ECO:0000259" key="5">
    <source>
        <dbReference type="Pfam" id="PF03865"/>
    </source>
</evidence>
<evidence type="ECO:0000256" key="1">
    <source>
        <dbReference type="ARBA" id="ARBA00022452"/>
    </source>
</evidence>
<evidence type="ECO:0000256" key="2">
    <source>
        <dbReference type="ARBA" id="ARBA00022692"/>
    </source>
</evidence>
<dbReference type="Gene3D" id="2.40.160.50">
    <property type="entry name" value="membrane protein fhac: a member of the omp85/tpsb transporter family"/>
    <property type="match status" value="1"/>
</dbReference>
<accession>F5RH80</accession>
<keyword evidence="3" id="KW-0998">Cell outer membrane</keyword>
<evidence type="ECO:0000259" key="6">
    <source>
        <dbReference type="Pfam" id="PF08479"/>
    </source>
</evidence>
<dbReference type="RefSeq" id="WP_008064237.1">
    <property type="nucleotide sequence ID" value="NZ_AFHG01000059.1"/>
</dbReference>
<dbReference type="GO" id="GO:0008320">
    <property type="term" value="F:protein transmembrane transporter activity"/>
    <property type="evidence" value="ECO:0007669"/>
    <property type="project" value="TreeGrafter"/>
</dbReference>
<dbReference type="Pfam" id="PF03865">
    <property type="entry name" value="ShlB"/>
    <property type="match status" value="1"/>
</dbReference>
<dbReference type="Gene3D" id="3.10.20.310">
    <property type="entry name" value="membrane protein fhac"/>
    <property type="match status" value="1"/>
</dbReference>
<dbReference type="Proteomes" id="UP000005019">
    <property type="component" value="Unassembled WGS sequence"/>
</dbReference>
<feature type="domain" description="Haemolysin activator HlyB C-terminal" evidence="5">
    <location>
        <begin position="171"/>
        <end position="484"/>
    </location>
</feature>
<evidence type="ECO:0000256" key="3">
    <source>
        <dbReference type="ARBA" id="ARBA00023237"/>
    </source>
</evidence>
<dbReference type="GO" id="GO:0046819">
    <property type="term" value="P:protein secretion by the type V secretion system"/>
    <property type="evidence" value="ECO:0007669"/>
    <property type="project" value="TreeGrafter"/>
</dbReference>
<feature type="signal peptide" evidence="4">
    <location>
        <begin position="1"/>
        <end position="19"/>
    </location>
</feature>
<dbReference type="PANTHER" id="PTHR34597:SF6">
    <property type="entry name" value="BLR6126 PROTEIN"/>
    <property type="match status" value="1"/>
</dbReference>
<dbReference type="InterPro" id="IPR005565">
    <property type="entry name" value="Hemolysn_activator_HlyB_C"/>
</dbReference>
<gene>
    <name evidence="7" type="ORF">METUNv1_03673</name>
</gene>
<keyword evidence="1" id="KW-1134">Transmembrane beta strand</keyword>
<name>F5RH80_METUF</name>
<keyword evidence="2" id="KW-0812">Transmembrane</keyword>
<dbReference type="InterPro" id="IPR051544">
    <property type="entry name" value="TPS_OM_transporter"/>
</dbReference>
<comment type="caution">
    <text evidence="7">The sequence shown here is derived from an EMBL/GenBank/DDBJ whole genome shotgun (WGS) entry which is preliminary data.</text>
</comment>
<feature type="domain" description="Polypeptide-transport-associated ShlB-type" evidence="6">
    <location>
        <begin position="28"/>
        <end position="102"/>
    </location>
</feature>
<dbReference type="Pfam" id="PF08479">
    <property type="entry name" value="POTRA_2"/>
    <property type="match status" value="1"/>
</dbReference>
<evidence type="ECO:0000256" key="4">
    <source>
        <dbReference type="SAM" id="SignalP"/>
    </source>
</evidence>
<proteinExistence type="predicted"/>
<dbReference type="EMBL" id="AFHG01000059">
    <property type="protein sequence ID" value="EGK69710.1"/>
    <property type="molecule type" value="Genomic_DNA"/>
</dbReference>
<keyword evidence="4" id="KW-0732">Signal</keyword>
<feature type="chain" id="PRO_5003331073" evidence="4">
    <location>
        <begin position="20"/>
        <end position="522"/>
    </location>
</feature>
<keyword evidence="1" id="KW-0472">Membrane</keyword>
<evidence type="ECO:0000313" key="8">
    <source>
        <dbReference type="Proteomes" id="UP000005019"/>
    </source>
</evidence>
<keyword evidence="8" id="KW-1185">Reference proteome</keyword>
<evidence type="ECO:0000313" key="7">
    <source>
        <dbReference type="EMBL" id="EGK69710.1"/>
    </source>
</evidence>
<protein>
    <submittedName>
        <fullName evidence="7">Polypeptide-transport-associated domain protein, ShlB-type</fullName>
    </submittedName>
</protein>
<dbReference type="STRING" id="1000565.METUNv1_03673"/>